<reference evidence="2 3" key="1">
    <citation type="journal article" date="2016" name="Nat. Commun.">
        <title>Thousands of microbial genomes shed light on interconnected biogeochemical processes in an aquifer system.</title>
        <authorList>
            <person name="Anantharaman K."/>
            <person name="Brown C.T."/>
            <person name="Hug L.A."/>
            <person name="Sharon I."/>
            <person name="Castelle C.J."/>
            <person name="Probst A.J."/>
            <person name="Thomas B.C."/>
            <person name="Singh A."/>
            <person name="Wilkins M.J."/>
            <person name="Karaoz U."/>
            <person name="Brodie E.L."/>
            <person name="Williams K.H."/>
            <person name="Hubbard S.S."/>
            <person name="Banfield J.F."/>
        </authorList>
    </citation>
    <scope>NUCLEOTIDE SEQUENCE [LARGE SCALE GENOMIC DNA]</scope>
</reference>
<comment type="caution">
    <text evidence="2">The sequence shown here is derived from an EMBL/GenBank/DDBJ whole genome shotgun (WGS) entry which is preliminary data.</text>
</comment>
<protein>
    <submittedName>
        <fullName evidence="2">Uncharacterized protein</fullName>
    </submittedName>
</protein>
<organism evidence="2 3">
    <name type="scientific">Candidatus Yanofskybacteria bacterium RIFCSPLOWO2_12_FULL_43_11b</name>
    <dbReference type="NCBI Taxonomy" id="1802710"/>
    <lineage>
        <taxon>Bacteria</taxon>
        <taxon>Candidatus Yanofskyibacteriota</taxon>
    </lineage>
</organism>
<keyword evidence="1" id="KW-0812">Transmembrane</keyword>
<dbReference type="AlphaFoldDB" id="A0A1F8H737"/>
<dbReference type="Proteomes" id="UP000177745">
    <property type="component" value="Unassembled WGS sequence"/>
</dbReference>
<accession>A0A1F8H737</accession>
<keyword evidence="1" id="KW-0472">Membrane</keyword>
<feature type="transmembrane region" description="Helical" evidence="1">
    <location>
        <begin position="21"/>
        <end position="44"/>
    </location>
</feature>
<evidence type="ECO:0000256" key="1">
    <source>
        <dbReference type="SAM" id="Phobius"/>
    </source>
</evidence>
<gene>
    <name evidence="2" type="ORF">A3G51_01035</name>
</gene>
<sequence>MINPNENFNRKLLRKSIFWSVWLVVVIFTMSHIVDILMIIAVIINGEMSLWEIVKELIKSLFSR</sequence>
<keyword evidence="1" id="KW-1133">Transmembrane helix</keyword>
<evidence type="ECO:0000313" key="2">
    <source>
        <dbReference type="EMBL" id="OGN33381.1"/>
    </source>
</evidence>
<proteinExistence type="predicted"/>
<dbReference type="EMBL" id="MGKY01000018">
    <property type="protein sequence ID" value="OGN33381.1"/>
    <property type="molecule type" value="Genomic_DNA"/>
</dbReference>
<name>A0A1F8H737_9BACT</name>
<evidence type="ECO:0000313" key="3">
    <source>
        <dbReference type="Proteomes" id="UP000177745"/>
    </source>
</evidence>